<evidence type="ECO:0000259" key="8">
    <source>
        <dbReference type="PROSITE" id="PS50004"/>
    </source>
</evidence>
<reference evidence="10" key="1">
    <citation type="submission" date="2021-01" db="EMBL/GenBank/DDBJ databases">
        <authorList>
            <person name="Corre E."/>
            <person name="Pelletier E."/>
            <person name="Niang G."/>
            <person name="Scheremetjew M."/>
            <person name="Finn R."/>
            <person name="Kale V."/>
            <person name="Holt S."/>
            <person name="Cochrane G."/>
            <person name="Meng A."/>
            <person name="Brown T."/>
            <person name="Cohen L."/>
        </authorList>
    </citation>
    <scope>NUCLEOTIDE SEQUENCE</scope>
    <source>
        <strain evidence="10">CCMP494</strain>
    </source>
</reference>
<dbReference type="PANTHER" id="PTHR10336">
    <property type="entry name" value="PHOSPHOINOSITIDE-SPECIFIC PHOSPHOLIPASE C FAMILY PROTEIN"/>
    <property type="match status" value="1"/>
</dbReference>
<dbReference type="SMART" id="SM00149">
    <property type="entry name" value="PLCYc"/>
    <property type="match status" value="1"/>
</dbReference>
<dbReference type="GO" id="GO:0004435">
    <property type="term" value="F:phosphatidylinositol-4,5-bisphosphate phospholipase C activity"/>
    <property type="evidence" value="ECO:0007669"/>
    <property type="project" value="UniProtKB-EC"/>
</dbReference>
<dbReference type="InterPro" id="IPR035892">
    <property type="entry name" value="C2_domain_sf"/>
</dbReference>
<dbReference type="InterPro" id="IPR000008">
    <property type="entry name" value="C2_dom"/>
</dbReference>
<dbReference type="InterPro" id="IPR017946">
    <property type="entry name" value="PLC-like_Pdiesterase_TIM-brl"/>
</dbReference>
<evidence type="ECO:0000256" key="3">
    <source>
        <dbReference type="ARBA" id="ARBA00022801"/>
    </source>
</evidence>
<dbReference type="PRINTS" id="PR00390">
    <property type="entry name" value="PHPHLIPASEC"/>
</dbReference>
<dbReference type="PANTHER" id="PTHR10336:SF36">
    <property type="entry name" value="1-PHOSPHATIDYLINOSITOL 4,5-BISPHOSPHATE PHOSPHODIESTERASE BETA-4"/>
    <property type="match status" value="1"/>
</dbReference>
<dbReference type="Pfam" id="PF00387">
    <property type="entry name" value="PI-PLC-Y"/>
    <property type="match status" value="1"/>
</dbReference>
<protein>
    <recommendedName>
        <fullName evidence="2 7">Phosphoinositide phospholipase C</fullName>
        <ecNumber evidence="2 7">3.1.4.11</ecNumber>
    </recommendedName>
</protein>
<evidence type="ECO:0000256" key="6">
    <source>
        <dbReference type="ARBA" id="ARBA00023224"/>
    </source>
</evidence>
<dbReference type="InterPro" id="IPR001192">
    <property type="entry name" value="PI-PLC_fam"/>
</dbReference>
<dbReference type="GO" id="GO:0048015">
    <property type="term" value="P:phosphatidylinositol-mediated signaling"/>
    <property type="evidence" value="ECO:0007669"/>
    <property type="project" value="TreeGrafter"/>
</dbReference>
<dbReference type="InterPro" id="IPR001711">
    <property type="entry name" value="PLipase_C_Pinositol-sp_Y"/>
</dbReference>
<accession>A0A7S0KPA2</accession>
<evidence type="ECO:0000256" key="4">
    <source>
        <dbReference type="ARBA" id="ARBA00022963"/>
    </source>
</evidence>
<feature type="domain" description="C2" evidence="8">
    <location>
        <begin position="446"/>
        <end position="577"/>
    </location>
</feature>
<proteinExistence type="predicted"/>
<dbReference type="PROSITE" id="PS50007">
    <property type="entry name" value="PIPLC_X_DOMAIN"/>
    <property type="match status" value="1"/>
</dbReference>
<name>A0A7S0KPA2_MICPS</name>
<evidence type="ECO:0000313" key="10">
    <source>
        <dbReference type="EMBL" id="CAD8588274.1"/>
    </source>
</evidence>
<evidence type="ECO:0000256" key="1">
    <source>
        <dbReference type="ARBA" id="ARBA00001195"/>
    </source>
</evidence>
<dbReference type="PROSITE" id="PS50008">
    <property type="entry name" value="PIPLC_Y_DOMAIN"/>
    <property type="match status" value="1"/>
</dbReference>
<dbReference type="Gene3D" id="2.60.40.150">
    <property type="entry name" value="C2 domain"/>
    <property type="match status" value="1"/>
</dbReference>
<dbReference type="SMART" id="SM00239">
    <property type="entry name" value="C2"/>
    <property type="match status" value="1"/>
</dbReference>
<keyword evidence="6" id="KW-0807">Transducer</keyword>
<dbReference type="EMBL" id="HBEV01008356">
    <property type="protein sequence ID" value="CAD8588274.1"/>
    <property type="molecule type" value="Transcribed_RNA"/>
</dbReference>
<dbReference type="GO" id="GO:0051209">
    <property type="term" value="P:release of sequestered calcium ion into cytosol"/>
    <property type="evidence" value="ECO:0007669"/>
    <property type="project" value="TreeGrafter"/>
</dbReference>
<dbReference type="CDD" id="cd00275">
    <property type="entry name" value="C2_PLC_like"/>
    <property type="match status" value="1"/>
</dbReference>
<dbReference type="SUPFAM" id="SSF51695">
    <property type="entry name" value="PLC-like phosphodiesterases"/>
    <property type="match status" value="1"/>
</dbReference>
<dbReference type="InterPro" id="IPR000909">
    <property type="entry name" value="PLipase_C_PInositol-sp_X_dom"/>
</dbReference>
<keyword evidence="4 7" id="KW-0442">Lipid degradation</keyword>
<keyword evidence="5 7" id="KW-0443">Lipid metabolism</keyword>
<evidence type="ECO:0000256" key="7">
    <source>
        <dbReference type="RuleBase" id="RU361133"/>
    </source>
</evidence>
<dbReference type="SUPFAM" id="SSF49562">
    <property type="entry name" value="C2 domain (Calcium/lipid-binding domain, CaLB)"/>
    <property type="match status" value="1"/>
</dbReference>
<organism evidence="10">
    <name type="scientific">Micromonas pusilla</name>
    <name type="common">Picoplanktonic green alga</name>
    <name type="synonym">Chromulina pusilla</name>
    <dbReference type="NCBI Taxonomy" id="38833"/>
    <lineage>
        <taxon>Eukaryota</taxon>
        <taxon>Viridiplantae</taxon>
        <taxon>Chlorophyta</taxon>
        <taxon>Mamiellophyceae</taxon>
        <taxon>Mamiellales</taxon>
        <taxon>Mamiellaceae</taxon>
        <taxon>Micromonas</taxon>
    </lineage>
</organism>
<evidence type="ECO:0000259" key="9">
    <source>
        <dbReference type="PROSITE" id="PS50008"/>
    </source>
</evidence>
<dbReference type="EC" id="3.1.4.11" evidence="2 7"/>
<sequence length="615" mass="68621">MGTCFSKPPIPNDFHLDCLTDHEGGDFFRKISREFHPRCDVAAITFDGYFNAAEGTIKCEGLRRFFLDSQCEPSVKTLRDEYDVDAAFQSFVLASGNLLIGKSTVDEDSMNEPLSHYFINSSHNTYLHGHQLFSNPSATAIKRALLHGCRVIELDCYDGGRNGPIVMHGRTATSPITFRNAIRIINEFSHAMSNYPVLITLENNCSHWKCSELAQILHEELGEKLFVPPEEVRESWLSPAALRGKILIRSKLKYREESRANSSCWCSCWCSSSSGKNTANTDCAAHLKWLAANGSAVDAVQKIRDRCFPVCRAQNVRACALSPSDETNTATSATDFSSLVYVENVKLPTPHQSTSLKPLHSCSWSESKLVSQVEEIGRELIARFATRHMLRCYPSAKRIMSDNYDPSLAWSVGAQMAALNFQADDISMWVNRGKFLANGGCGFVRKPEYLMGSKLGPPSVPACTLNITVVACSGWNTFERFHSYETPTTYIRVSLAGSFLDNKSCVTSAFSKRKQIGPYAQPFFNETFSFDIFEPRLSTILFTVHAKESTAHDAFVAQSCFPVTLLRPGTRLVPLYDQYGKYVGGQGKTACMVVKIKIFDLDKKRTRRELASLTE</sequence>
<dbReference type="Gene3D" id="3.20.20.190">
    <property type="entry name" value="Phosphatidylinositol (PI) phosphodiesterase"/>
    <property type="match status" value="1"/>
</dbReference>
<gene>
    <name evidence="10" type="ORF">MSP1404_LOCUS6394</name>
</gene>
<dbReference type="GO" id="GO:0016042">
    <property type="term" value="P:lipid catabolic process"/>
    <property type="evidence" value="ECO:0007669"/>
    <property type="project" value="UniProtKB-KW"/>
</dbReference>
<dbReference type="SMART" id="SM00148">
    <property type="entry name" value="PLCXc"/>
    <property type="match status" value="1"/>
</dbReference>
<evidence type="ECO:0000256" key="2">
    <source>
        <dbReference type="ARBA" id="ARBA00012368"/>
    </source>
</evidence>
<evidence type="ECO:0000256" key="5">
    <source>
        <dbReference type="ARBA" id="ARBA00023098"/>
    </source>
</evidence>
<comment type="catalytic activity">
    <reaction evidence="1 7">
        <text>a 1,2-diacyl-sn-glycero-3-phospho-(1D-myo-inositol-4,5-bisphosphate) + H2O = 1D-myo-inositol 1,4,5-trisphosphate + a 1,2-diacyl-sn-glycerol + H(+)</text>
        <dbReference type="Rhea" id="RHEA:33179"/>
        <dbReference type="ChEBI" id="CHEBI:15377"/>
        <dbReference type="ChEBI" id="CHEBI:15378"/>
        <dbReference type="ChEBI" id="CHEBI:17815"/>
        <dbReference type="ChEBI" id="CHEBI:58456"/>
        <dbReference type="ChEBI" id="CHEBI:203600"/>
        <dbReference type="EC" id="3.1.4.11"/>
    </reaction>
</comment>
<dbReference type="Pfam" id="PF00388">
    <property type="entry name" value="PI-PLC-X"/>
    <property type="match status" value="1"/>
</dbReference>
<dbReference type="Pfam" id="PF00168">
    <property type="entry name" value="C2"/>
    <property type="match status" value="1"/>
</dbReference>
<keyword evidence="3 7" id="KW-0378">Hydrolase</keyword>
<feature type="domain" description="PI-PLC Y-box" evidence="9">
    <location>
        <begin position="362"/>
        <end position="450"/>
    </location>
</feature>
<dbReference type="PROSITE" id="PS50004">
    <property type="entry name" value="C2"/>
    <property type="match status" value="1"/>
</dbReference>
<dbReference type="AlphaFoldDB" id="A0A7S0KPA2"/>